<dbReference type="EMBL" id="CP025084">
    <property type="protein sequence ID" value="AUH06824.1"/>
    <property type="molecule type" value="Genomic_DNA"/>
</dbReference>
<dbReference type="Gene3D" id="3.30.450.180">
    <property type="match status" value="1"/>
</dbReference>
<evidence type="ECO:0000313" key="4">
    <source>
        <dbReference type="Proteomes" id="UP000017700"/>
    </source>
</evidence>
<dbReference type="InterPro" id="IPR001387">
    <property type="entry name" value="Cro/C1-type_HTH"/>
</dbReference>
<dbReference type="AlphaFoldDB" id="A0A2I5TD61"/>
<dbReference type="EMBL" id="CP025085">
    <property type="protein sequence ID" value="AUH02508.1"/>
    <property type="molecule type" value="Genomic_DNA"/>
</dbReference>
<dbReference type="GO" id="GO:0003677">
    <property type="term" value="F:DNA binding"/>
    <property type="evidence" value="ECO:0007669"/>
    <property type="project" value="InterPro"/>
</dbReference>
<keyword evidence="4" id="KW-1185">Reference proteome</keyword>
<feature type="domain" description="HTH cro/C1-type" evidence="1">
    <location>
        <begin position="25"/>
        <end position="97"/>
    </location>
</feature>
<proteinExistence type="predicted"/>
<reference evidence="2 5" key="3">
    <citation type="submission" date="2017-11" db="EMBL/GenBank/DDBJ databases">
        <title>Complete genome sequence of Serratia sp. ATCC 39006 LacA.</title>
        <authorList>
            <person name="Hampton H.G."/>
            <person name="Jackson S.A."/>
            <person name="Jauregui R."/>
            <person name="Poulter G.T.M."/>
            <person name="Salmond G.P.C."/>
            <person name="Fineran P.C."/>
        </authorList>
    </citation>
    <scope>NUCLEOTIDE SEQUENCE [LARGE SCALE GENOMIC DNA]</scope>
    <source>
        <strain evidence="2 5">ATCC 39006</strain>
    </source>
</reference>
<evidence type="ECO:0000313" key="5">
    <source>
        <dbReference type="Proteomes" id="UP000233778"/>
    </source>
</evidence>
<reference evidence="3 4" key="1">
    <citation type="journal article" date="2013" name="Genome Announc.">
        <title>Draft genome sequence of Serratia sp. strain ATCC 39006, a model bacterium for analysis of the biosynthesis and regulation of prodigiosin, a carbapenem, and gas vesicles.</title>
        <authorList>
            <person name="Fineran P.C."/>
            <person name="Iglesias Cans M.C."/>
            <person name="Ramsay J.P."/>
            <person name="Wilf N.M."/>
            <person name="Cossyleon D."/>
            <person name="McNeil M.B."/>
            <person name="Williamson N.R."/>
            <person name="Monson R.E."/>
            <person name="Becher S.A."/>
            <person name="Stanton J.A."/>
            <person name="Brugger K."/>
            <person name="Brown S.D."/>
            <person name="Salmond G.P."/>
        </authorList>
    </citation>
    <scope>NUCLEOTIDE SEQUENCE [LARGE SCALE GENOMIC DNA]</scope>
    <source>
        <strain evidence="3">ATCC 39006</strain>
        <strain evidence="4">ATCC 39006 / SC 11482</strain>
    </source>
</reference>
<dbReference type="SMART" id="SM00530">
    <property type="entry name" value="HTH_XRE"/>
    <property type="match status" value="1"/>
</dbReference>
<accession>A0A2I5TD61</accession>
<dbReference type="InterPro" id="IPR041413">
    <property type="entry name" value="MLTR_LBD"/>
</dbReference>
<dbReference type="Gene3D" id="1.10.260.40">
    <property type="entry name" value="lambda repressor-like DNA-binding domains"/>
    <property type="match status" value="1"/>
</dbReference>
<reference evidence="3" key="4">
    <citation type="submission" date="2017-11" db="EMBL/GenBank/DDBJ databases">
        <title>Complete genome sequence of Serratia sp. ATCC 39006.</title>
        <authorList>
            <person name="Hampton H.G."/>
            <person name="Jackson S.A."/>
            <person name="Jauregui R."/>
            <person name="Poulter G.T.M."/>
            <person name="Salmond G.P.C."/>
            <person name="Fineran P.C."/>
        </authorList>
    </citation>
    <scope>NUCLEOTIDE SEQUENCE</scope>
    <source>
        <strain evidence="3">ATCC 39006</strain>
    </source>
</reference>
<dbReference type="Pfam" id="PF17765">
    <property type="entry name" value="MLTR_LBD"/>
    <property type="match status" value="1"/>
</dbReference>
<gene>
    <name evidence="2" type="ORF">CWC46_12450</name>
    <name evidence="3" type="ORF">Ser39006_012455</name>
</gene>
<protein>
    <submittedName>
        <fullName evidence="3">Transcriptional regulator</fullName>
    </submittedName>
</protein>
<evidence type="ECO:0000313" key="3">
    <source>
        <dbReference type="EMBL" id="AUH06824.1"/>
    </source>
</evidence>
<dbReference type="Proteomes" id="UP000233778">
    <property type="component" value="Chromosome"/>
</dbReference>
<dbReference type="Pfam" id="PF13560">
    <property type="entry name" value="HTH_31"/>
    <property type="match status" value="1"/>
</dbReference>
<dbReference type="PANTHER" id="PTHR35010:SF2">
    <property type="entry name" value="BLL4672 PROTEIN"/>
    <property type="match status" value="1"/>
</dbReference>
<dbReference type="OrthoDB" id="5346389at2"/>
<evidence type="ECO:0000259" key="1">
    <source>
        <dbReference type="SMART" id="SM00530"/>
    </source>
</evidence>
<name>A0A2I5TD61_SERS3</name>
<dbReference type="InterPro" id="IPR010982">
    <property type="entry name" value="Lambda_DNA-bd_dom_sf"/>
</dbReference>
<evidence type="ECO:0000313" key="2">
    <source>
        <dbReference type="EMBL" id="AUH02508.1"/>
    </source>
</evidence>
<dbReference type="PANTHER" id="PTHR35010">
    <property type="entry name" value="BLL4672 PROTEIN-RELATED"/>
    <property type="match status" value="1"/>
</dbReference>
<dbReference type="KEGG" id="sera:Ser39006_012455"/>
<dbReference type="CDD" id="cd00093">
    <property type="entry name" value="HTH_XRE"/>
    <property type="match status" value="1"/>
</dbReference>
<dbReference type="SUPFAM" id="SSF47413">
    <property type="entry name" value="lambda repressor-like DNA-binding domains"/>
    <property type="match status" value="1"/>
</dbReference>
<dbReference type="KEGG" id="serq:CWC46_12450"/>
<reference evidence="3" key="2">
    <citation type="submission" date="2013-09" db="EMBL/GenBank/DDBJ databases">
        <authorList>
            <person name="Wang G."/>
            <person name="Yang Y."/>
            <person name="Su Y."/>
        </authorList>
    </citation>
    <scope>NUCLEOTIDE SEQUENCE</scope>
    <source>
        <strain evidence="3">ATCC 39006</strain>
    </source>
</reference>
<dbReference type="STRING" id="104623.Ser39006_02979"/>
<sequence>MNVNPQSEAKAPPTIQNNRKVLGTFLRSRRESLDPRRLGLAVPRKRRTPGLRREDVALLADVGITWYTWLEQGRPIRTSVKTLTAIADALQFNEVETRHLFMLAGLPFSPSVQASCEKISAASQRILDQLNPFPAVIVNARFTILGFNQSWCRLLNIDLRQIPPEDRNCIYLALTHQGWREHLVDLHEFLPNIVAMFRAQMAEHAGDRRWESQLQRYLAVSEEFRQLWQQHYEIQGVDDRVKRFYHPNLGIISLRQINWWTASRNGDRMLVYMPAEEQDQLLLDTLATFPAPNESK</sequence>
<dbReference type="Proteomes" id="UP000017700">
    <property type="component" value="Chromosome"/>
</dbReference>
<organism evidence="3 4">
    <name type="scientific">Serratia sp. (strain ATCC 39006)</name>
    <name type="common">Prodigiosinella confusarubida</name>
    <dbReference type="NCBI Taxonomy" id="104623"/>
    <lineage>
        <taxon>Bacteria</taxon>
        <taxon>Pseudomonadati</taxon>
        <taxon>Pseudomonadota</taxon>
        <taxon>Gammaproteobacteria</taxon>
        <taxon>Enterobacterales</taxon>
        <taxon>Pectobacteriaceae</taxon>
        <taxon>Prodigiosinella</taxon>
    </lineage>
</organism>